<evidence type="ECO:0000313" key="2">
    <source>
        <dbReference type="Proteomes" id="UP001233999"/>
    </source>
</evidence>
<name>A0AAD7ZYF4_DIPPU</name>
<proteinExistence type="predicted"/>
<protein>
    <submittedName>
        <fullName evidence="1">Uncharacterized protein</fullName>
    </submittedName>
</protein>
<gene>
    <name evidence="1" type="ORF">L9F63_017979</name>
</gene>
<feature type="non-terminal residue" evidence="1">
    <location>
        <position position="65"/>
    </location>
</feature>
<dbReference type="EMBL" id="JASPKZ010005312">
    <property type="protein sequence ID" value="KAJ9588721.1"/>
    <property type="molecule type" value="Genomic_DNA"/>
</dbReference>
<feature type="non-terminal residue" evidence="1">
    <location>
        <position position="1"/>
    </location>
</feature>
<comment type="caution">
    <text evidence="1">The sequence shown here is derived from an EMBL/GenBank/DDBJ whole genome shotgun (WGS) entry which is preliminary data.</text>
</comment>
<keyword evidence="2" id="KW-1185">Reference proteome</keyword>
<evidence type="ECO:0000313" key="1">
    <source>
        <dbReference type="EMBL" id="KAJ9588721.1"/>
    </source>
</evidence>
<organism evidence="1 2">
    <name type="scientific">Diploptera punctata</name>
    <name type="common">Pacific beetle cockroach</name>
    <dbReference type="NCBI Taxonomy" id="6984"/>
    <lineage>
        <taxon>Eukaryota</taxon>
        <taxon>Metazoa</taxon>
        <taxon>Ecdysozoa</taxon>
        <taxon>Arthropoda</taxon>
        <taxon>Hexapoda</taxon>
        <taxon>Insecta</taxon>
        <taxon>Pterygota</taxon>
        <taxon>Neoptera</taxon>
        <taxon>Polyneoptera</taxon>
        <taxon>Dictyoptera</taxon>
        <taxon>Blattodea</taxon>
        <taxon>Blaberoidea</taxon>
        <taxon>Blaberidae</taxon>
        <taxon>Diplopterinae</taxon>
        <taxon>Diploptera</taxon>
    </lineage>
</organism>
<dbReference type="AlphaFoldDB" id="A0AAD7ZYF4"/>
<reference evidence="1" key="1">
    <citation type="journal article" date="2023" name="IScience">
        <title>Live-bearing cockroach genome reveals convergent evolutionary mechanisms linked to viviparity in insects and beyond.</title>
        <authorList>
            <person name="Fouks B."/>
            <person name="Harrison M.C."/>
            <person name="Mikhailova A.A."/>
            <person name="Marchal E."/>
            <person name="English S."/>
            <person name="Carruthers M."/>
            <person name="Jennings E.C."/>
            <person name="Chiamaka E.L."/>
            <person name="Frigard R.A."/>
            <person name="Pippel M."/>
            <person name="Attardo G.M."/>
            <person name="Benoit J.B."/>
            <person name="Bornberg-Bauer E."/>
            <person name="Tobe S.S."/>
        </authorList>
    </citation>
    <scope>NUCLEOTIDE SEQUENCE</scope>
    <source>
        <strain evidence="1">Stay&amp;Tobe</strain>
    </source>
</reference>
<sequence length="65" mass="7456">FWNPKADALEINVDVHLRAKLHCFGGRILWTPCITPIRDRTRSPGPEDPGQLKAKLHNLLKSLNW</sequence>
<reference evidence="1" key="2">
    <citation type="submission" date="2023-05" db="EMBL/GenBank/DDBJ databases">
        <authorList>
            <person name="Fouks B."/>
        </authorList>
    </citation>
    <scope>NUCLEOTIDE SEQUENCE</scope>
    <source>
        <strain evidence="1">Stay&amp;Tobe</strain>
        <tissue evidence="1">Testes</tissue>
    </source>
</reference>
<dbReference type="Proteomes" id="UP001233999">
    <property type="component" value="Unassembled WGS sequence"/>
</dbReference>
<accession>A0AAD7ZYF4</accession>